<comment type="caution">
    <text evidence="1">The sequence shown here is derived from an EMBL/GenBank/DDBJ whole genome shotgun (WGS) entry which is preliminary data.</text>
</comment>
<dbReference type="Proteomes" id="UP001055072">
    <property type="component" value="Unassembled WGS sequence"/>
</dbReference>
<name>A0ACB8TP82_9APHY</name>
<feature type="non-terminal residue" evidence="1">
    <location>
        <position position="1"/>
    </location>
</feature>
<protein>
    <submittedName>
        <fullName evidence="1">Uncharacterized protein</fullName>
    </submittedName>
</protein>
<evidence type="ECO:0000313" key="2">
    <source>
        <dbReference type="Proteomes" id="UP001055072"/>
    </source>
</evidence>
<reference evidence="1" key="1">
    <citation type="journal article" date="2021" name="Environ. Microbiol.">
        <title>Gene family expansions and transcriptome signatures uncover fungal adaptations to wood decay.</title>
        <authorList>
            <person name="Hage H."/>
            <person name="Miyauchi S."/>
            <person name="Viragh M."/>
            <person name="Drula E."/>
            <person name="Min B."/>
            <person name="Chaduli D."/>
            <person name="Navarro D."/>
            <person name="Favel A."/>
            <person name="Norest M."/>
            <person name="Lesage-Meessen L."/>
            <person name="Balint B."/>
            <person name="Merenyi Z."/>
            <person name="de Eugenio L."/>
            <person name="Morin E."/>
            <person name="Martinez A.T."/>
            <person name="Baldrian P."/>
            <person name="Stursova M."/>
            <person name="Martinez M.J."/>
            <person name="Novotny C."/>
            <person name="Magnuson J.K."/>
            <person name="Spatafora J.W."/>
            <person name="Maurice S."/>
            <person name="Pangilinan J."/>
            <person name="Andreopoulos W."/>
            <person name="LaButti K."/>
            <person name="Hundley H."/>
            <person name="Na H."/>
            <person name="Kuo A."/>
            <person name="Barry K."/>
            <person name="Lipzen A."/>
            <person name="Henrissat B."/>
            <person name="Riley R."/>
            <person name="Ahrendt S."/>
            <person name="Nagy L.G."/>
            <person name="Grigoriev I.V."/>
            <person name="Martin F."/>
            <person name="Rosso M.N."/>
        </authorList>
    </citation>
    <scope>NUCLEOTIDE SEQUENCE</scope>
    <source>
        <strain evidence="1">CBS 384.51</strain>
    </source>
</reference>
<sequence>KIVVKHKLLDRLMPCKVHTCWNLTYTMLSFAVEYKAAINKITDNRTMQLRDYELSTKE</sequence>
<organism evidence="1 2">
    <name type="scientific">Irpex rosettiformis</name>
    <dbReference type="NCBI Taxonomy" id="378272"/>
    <lineage>
        <taxon>Eukaryota</taxon>
        <taxon>Fungi</taxon>
        <taxon>Dikarya</taxon>
        <taxon>Basidiomycota</taxon>
        <taxon>Agaricomycotina</taxon>
        <taxon>Agaricomycetes</taxon>
        <taxon>Polyporales</taxon>
        <taxon>Irpicaceae</taxon>
        <taxon>Irpex</taxon>
    </lineage>
</organism>
<keyword evidence="2" id="KW-1185">Reference proteome</keyword>
<proteinExistence type="predicted"/>
<evidence type="ECO:0000313" key="1">
    <source>
        <dbReference type="EMBL" id="KAI0083813.1"/>
    </source>
</evidence>
<accession>A0ACB8TP82</accession>
<dbReference type="EMBL" id="MU274953">
    <property type="protein sequence ID" value="KAI0083813.1"/>
    <property type="molecule type" value="Genomic_DNA"/>
</dbReference>
<gene>
    <name evidence="1" type="ORF">BDY19DRAFT_899669</name>
</gene>